<reference evidence="1" key="1">
    <citation type="submission" date="2023-07" db="EMBL/GenBank/DDBJ databases">
        <title>Sorghum-associated microbial communities from plants grown in Nebraska, USA.</title>
        <authorList>
            <person name="Schachtman D."/>
        </authorList>
    </citation>
    <scope>NUCLEOTIDE SEQUENCE</scope>
    <source>
        <strain evidence="1">BE56</strain>
    </source>
</reference>
<keyword evidence="2" id="KW-1185">Reference proteome</keyword>
<proteinExistence type="predicted"/>
<protein>
    <submittedName>
        <fullName evidence="1">Chitinase</fullName>
    </submittedName>
</protein>
<sequence>MYAALSAGWFWQRAGLNTLADKGDILTITKRINGGTNGLDDRMALYKRALEVLQ</sequence>
<dbReference type="Proteomes" id="UP001259587">
    <property type="component" value="Unassembled WGS sequence"/>
</dbReference>
<dbReference type="EMBL" id="JAVDTH010000017">
    <property type="protein sequence ID" value="MDR6713494.1"/>
    <property type="molecule type" value="Genomic_DNA"/>
</dbReference>
<evidence type="ECO:0000313" key="2">
    <source>
        <dbReference type="Proteomes" id="UP001259587"/>
    </source>
</evidence>
<evidence type="ECO:0000313" key="1">
    <source>
        <dbReference type="EMBL" id="MDR6713494.1"/>
    </source>
</evidence>
<gene>
    <name evidence="1" type="ORF">J2W83_003102</name>
</gene>
<organism evidence="1 2">
    <name type="scientific">Pseudomonas hunanensis</name>
    <dbReference type="NCBI Taxonomy" id="1247546"/>
    <lineage>
        <taxon>Bacteria</taxon>
        <taxon>Pseudomonadati</taxon>
        <taxon>Pseudomonadota</taxon>
        <taxon>Gammaproteobacteria</taxon>
        <taxon>Pseudomonadales</taxon>
        <taxon>Pseudomonadaceae</taxon>
        <taxon>Pseudomonas</taxon>
    </lineage>
</organism>
<comment type="caution">
    <text evidence="1">The sequence shown here is derived from an EMBL/GenBank/DDBJ whole genome shotgun (WGS) entry which is preliminary data.</text>
</comment>
<accession>A0ACC6K4W2</accession>
<name>A0ACC6K4W2_9PSED</name>